<dbReference type="Proteomes" id="UP001500567">
    <property type="component" value="Unassembled WGS sequence"/>
</dbReference>
<dbReference type="InterPro" id="IPR036397">
    <property type="entry name" value="RNaseH_sf"/>
</dbReference>
<evidence type="ECO:0000259" key="1">
    <source>
        <dbReference type="Pfam" id="PF13358"/>
    </source>
</evidence>
<dbReference type="InterPro" id="IPR038717">
    <property type="entry name" value="Tc1-like_DDE_dom"/>
</dbReference>
<dbReference type="EMBL" id="BAABDJ010000033">
    <property type="protein sequence ID" value="GAA4013133.1"/>
    <property type="molecule type" value="Genomic_DNA"/>
</dbReference>
<evidence type="ECO:0000313" key="3">
    <source>
        <dbReference type="Proteomes" id="UP001500567"/>
    </source>
</evidence>
<dbReference type="Pfam" id="PF13358">
    <property type="entry name" value="DDE_3"/>
    <property type="match status" value="1"/>
</dbReference>
<accession>A0ABP7SKU4</accession>
<name>A0ABP7SKU4_9BACT</name>
<dbReference type="Gene3D" id="3.30.420.10">
    <property type="entry name" value="Ribonuclease H-like superfamily/Ribonuclease H"/>
    <property type="match status" value="1"/>
</dbReference>
<keyword evidence="3" id="KW-1185">Reference proteome</keyword>
<feature type="domain" description="Tc1-like transposase DDE" evidence="1">
    <location>
        <begin position="1"/>
        <end position="60"/>
    </location>
</feature>
<comment type="caution">
    <text evidence="2">The sequence shown here is derived from an EMBL/GenBank/DDBJ whole genome shotgun (WGS) entry which is preliminary data.</text>
</comment>
<sequence length="61" mass="6882">MLVLDNLPVHKIGGLRERLADRGVQVPFLPPYSPDFTPVEQAWSKLKTALRTARARSRQAL</sequence>
<protein>
    <recommendedName>
        <fullName evidence="1">Tc1-like transposase DDE domain-containing protein</fullName>
    </recommendedName>
</protein>
<gene>
    <name evidence="2" type="ORF">GCM10022408_27590</name>
</gene>
<organism evidence="2 3">
    <name type="scientific">Hymenobacter fastidiosus</name>
    <dbReference type="NCBI Taxonomy" id="486264"/>
    <lineage>
        <taxon>Bacteria</taxon>
        <taxon>Pseudomonadati</taxon>
        <taxon>Bacteroidota</taxon>
        <taxon>Cytophagia</taxon>
        <taxon>Cytophagales</taxon>
        <taxon>Hymenobacteraceae</taxon>
        <taxon>Hymenobacter</taxon>
    </lineage>
</organism>
<evidence type="ECO:0000313" key="2">
    <source>
        <dbReference type="EMBL" id="GAA4013133.1"/>
    </source>
</evidence>
<reference evidence="3" key="1">
    <citation type="journal article" date="2019" name="Int. J. Syst. Evol. Microbiol.">
        <title>The Global Catalogue of Microorganisms (GCM) 10K type strain sequencing project: providing services to taxonomists for standard genome sequencing and annotation.</title>
        <authorList>
            <consortium name="The Broad Institute Genomics Platform"/>
            <consortium name="The Broad Institute Genome Sequencing Center for Infectious Disease"/>
            <person name="Wu L."/>
            <person name="Ma J."/>
        </authorList>
    </citation>
    <scope>NUCLEOTIDE SEQUENCE [LARGE SCALE GENOMIC DNA]</scope>
    <source>
        <strain evidence="3">JCM 17224</strain>
    </source>
</reference>
<proteinExistence type="predicted"/>